<comment type="similarity">
    <text evidence="2">Belongs to the phosphohexose mutase family.</text>
</comment>
<evidence type="ECO:0000256" key="1">
    <source>
        <dbReference type="ARBA" id="ARBA00001946"/>
    </source>
</evidence>
<dbReference type="Pfam" id="PF02878">
    <property type="entry name" value="PGM_PMM_I"/>
    <property type="match status" value="1"/>
</dbReference>
<dbReference type="Gene3D" id="3.30.310.50">
    <property type="entry name" value="Alpha-D-phosphohexomutase, C-terminal domain"/>
    <property type="match status" value="1"/>
</dbReference>
<dbReference type="PANTHER" id="PTHR43771">
    <property type="entry name" value="PHOSPHOMANNOMUTASE"/>
    <property type="match status" value="1"/>
</dbReference>
<gene>
    <name evidence="11" type="ORF">A2848_01790</name>
</gene>
<feature type="domain" description="Alpha-D-phosphohexomutase alpha/beta/alpha" evidence="9">
    <location>
        <begin position="153"/>
        <end position="253"/>
    </location>
</feature>
<dbReference type="InterPro" id="IPR005845">
    <property type="entry name" value="A-D-PHexomutase_a/b/a-II"/>
</dbReference>
<dbReference type="Proteomes" id="UP000176329">
    <property type="component" value="Unassembled WGS sequence"/>
</dbReference>
<evidence type="ECO:0008006" key="13">
    <source>
        <dbReference type="Google" id="ProtNLM"/>
    </source>
</evidence>
<feature type="domain" description="Alpha-D-phosphohexomutase C-terminal" evidence="7">
    <location>
        <begin position="372"/>
        <end position="444"/>
    </location>
</feature>
<evidence type="ECO:0000256" key="4">
    <source>
        <dbReference type="ARBA" id="ARBA00022723"/>
    </source>
</evidence>
<reference evidence="11 12" key="1">
    <citation type="journal article" date="2016" name="Nat. Commun.">
        <title>Thousands of microbial genomes shed light on interconnected biogeochemical processes in an aquifer system.</title>
        <authorList>
            <person name="Anantharaman K."/>
            <person name="Brown C.T."/>
            <person name="Hug L.A."/>
            <person name="Sharon I."/>
            <person name="Castelle C.J."/>
            <person name="Probst A.J."/>
            <person name="Thomas B.C."/>
            <person name="Singh A."/>
            <person name="Wilkins M.J."/>
            <person name="Karaoz U."/>
            <person name="Brodie E.L."/>
            <person name="Williams K.H."/>
            <person name="Hubbard S.S."/>
            <person name="Banfield J.F."/>
        </authorList>
    </citation>
    <scope>NUCLEOTIDE SEQUENCE [LARGE SCALE GENOMIC DNA]</scope>
</reference>
<keyword evidence="5" id="KW-0460">Magnesium</keyword>
<dbReference type="Gene3D" id="3.40.120.10">
    <property type="entry name" value="Alpha-D-Glucose-1,6-Bisphosphate, subunit A, domain 3"/>
    <property type="match status" value="3"/>
</dbReference>
<dbReference type="Pfam" id="PF02880">
    <property type="entry name" value="PGM_PMM_III"/>
    <property type="match status" value="1"/>
</dbReference>
<dbReference type="PANTHER" id="PTHR43771:SF1">
    <property type="entry name" value="PHOSPHOMANNOMUTASE"/>
    <property type="match status" value="1"/>
</dbReference>
<keyword evidence="4" id="KW-0479">Metal-binding</keyword>
<feature type="domain" description="Alpha-D-phosphohexomutase alpha/beta/alpha" evidence="10">
    <location>
        <begin position="258"/>
        <end position="365"/>
    </location>
</feature>
<dbReference type="Pfam" id="PF00408">
    <property type="entry name" value="PGM_PMM_IV"/>
    <property type="match status" value="1"/>
</dbReference>
<evidence type="ECO:0000256" key="3">
    <source>
        <dbReference type="ARBA" id="ARBA00022553"/>
    </source>
</evidence>
<dbReference type="InterPro" id="IPR036900">
    <property type="entry name" value="A-D-PHexomutase_C_sf"/>
</dbReference>
<organism evidence="11 12">
    <name type="scientific">Candidatus Magasanikbacteria bacterium RIFCSPHIGHO2_01_FULL_50_8</name>
    <dbReference type="NCBI Taxonomy" id="1798674"/>
    <lineage>
        <taxon>Bacteria</taxon>
        <taxon>Candidatus Magasanikiibacteriota</taxon>
    </lineage>
</organism>
<evidence type="ECO:0000259" key="9">
    <source>
        <dbReference type="Pfam" id="PF02879"/>
    </source>
</evidence>
<dbReference type="GO" id="GO:0005975">
    <property type="term" value="P:carbohydrate metabolic process"/>
    <property type="evidence" value="ECO:0007669"/>
    <property type="project" value="InterPro"/>
</dbReference>
<accession>A0A1F6LRR6</accession>
<evidence type="ECO:0000259" key="7">
    <source>
        <dbReference type="Pfam" id="PF00408"/>
    </source>
</evidence>
<dbReference type="PRINTS" id="PR00509">
    <property type="entry name" value="PGMPMM"/>
</dbReference>
<dbReference type="InterPro" id="IPR005843">
    <property type="entry name" value="A-D-PHexomutase_C"/>
</dbReference>
<protein>
    <recommendedName>
        <fullName evidence="13">Phosphomannomutase/phosphoglucomutase</fullName>
    </recommendedName>
</protein>
<dbReference type="AlphaFoldDB" id="A0A1F6LRR6"/>
<evidence type="ECO:0000313" key="12">
    <source>
        <dbReference type="Proteomes" id="UP000176329"/>
    </source>
</evidence>
<name>A0A1F6LRR6_9BACT</name>
<evidence type="ECO:0000259" key="8">
    <source>
        <dbReference type="Pfam" id="PF02878"/>
    </source>
</evidence>
<dbReference type="SUPFAM" id="SSF53738">
    <property type="entry name" value="Phosphoglucomutase, first 3 domains"/>
    <property type="match status" value="3"/>
</dbReference>
<evidence type="ECO:0000313" key="11">
    <source>
        <dbReference type="EMBL" id="OGH62048.1"/>
    </source>
</evidence>
<dbReference type="EMBL" id="MFPV01000023">
    <property type="protein sequence ID" value="OGH62048.1"/>
    <property type="molecule type" value="Genomic_DNA"/>
</dbReference>
<dbReference type="InterPro" id="IPR005846">
    <property type="entry name" value="A-D-PHexomutase_a/b/a-III"/>
</dbReference>
<evidence type="ECO:0000256" key="2">
    <source>
        <dbReference type="ARBA" id="ARBA00010231"/>
    </source>
</evidence>
<keyword evidence="3" id="KW-0597">Phosphoprotein</keyword>
<evidence type="ECO:0000256" key="6">
    <source>
        <dbReference type="ARBA" id="ARBA00023235"/>
    </source>
</evidence>
<comment type="cofactor">
    <cofactor evidence="1">
        <name>Mg(2+)</name>
        <dbReference type="ChEBI" id="CHEBI:18420"/>
    </cofactor>
</comment>
<feature type="domain" description="Alpha-D-phosphohexomutase alpha/beta/alpha" evidence="8">
    <location>
        <begin position="6"/>
        <end position="120"/>
    </location>
</feature>
<sequence length="449" mass="47728">MLKPEVFKAYDIRGVYGVDWDAAGAALVTRAFIEKFSIKQLVLGWDMRVSSPEMVGAIEVAAVAAGAHVVKVGQVTTPMLYFATAGYSGNGGGIMVTASHNTGEWNGMKLLLGDGMPVGETSGLPDVKSRALAGEFVDAAADGSAESRDVLADYLRKVLSMVSLSAGTPLSVVIDCGNGMAGASIRQLLERLPLITAHLMYETPDGTFPHHEANPLKESTLTDLKQEVVARGAACGIAFDGDGDRIGFVDERGALVSGDALTGLVGSELLQQRGGGKILYDLRSRRSVARAATAAGGTAELSRVGHAFIKKQMRESGALFAGELSGHFYFQDFYSVECADAMMVHVLKLLQSRQKPLSALVAEFLTDAHSGELNFTVIDRDAALARIEASFAPRAHSVSKLDGLLFDMGDWWFNVRPSNTEPLLRLNAEAATPVVLAAQVQEIKNVLGV</sequence>
<evidence type="ECO:0000259" key="10">
    <source>
        <dbReference type="Pfam" id="PF02880"/>
    </source>
</evidence>
<dbReference type="SUPFAM" id="SSF55957">
    <property type="entry name" value="Phosphoglucomutase, C-terminal domain"/>
    <property type="match status" value="1"/>
</dbReference>
<dbReference type="InterPro" id="IPR005844">
    <property type="entry name" value="A-D-PHexomutase_a/b/a-I"/>
</dbReference>
<dbReference type="CDD" id="cd03089">
    <property type="entry name" value="PMM_PGM"/>
    <property type="match status" value="1"/>
</dbReference>
<dbReference type="InterPro" id="IPR016055">
    <property type="entry name" value="A-D-PHexomutase_a/b/a-I/II/III"/>
</dbReference>
<comment type="caution">
    <text evidence="11">The sequence shown here is derived from an EMBL/GenBank/DDBJ whole genome shotgun (WGS) entry which is preliminary data.</text>
</comment>
<dbReference type="GO" id="GO:0016868">
    <property type="term" value="F:intramolecular phosphotransferase activity"/>
    <property type="evidence" value="ECO:0007669"/>
    <property type="project" value="InterPro"/>
</dbReference>
<proteinExistence type="inferred from homology"/>
<keyword evidence="6" id="KW-0413">Isomerase</keyword>
<dbReference type="Pfam" id="PF02879">
    <property type="entry name" value="PGM_PMM_II"/>
    <property type="match status" value="1"/>
</dbReference>
<dbReference type="GO" id="GO:0046872">
    <property type="term" value="F:metal ion binding"/>
    <property type="evidence" value="ECO:0007669"/>
    <property type="project" value="UniProtKB-KW"/>
</dbReference>
<dbReference type="InterPro" id="IPR005841">
    <property type="entry name" value="Alpha-D-phosphohexomutase_SF"/>
</dbReference>
<evidence type="ECO:0000256" key="5">
    <source>
        <dbReference type="ARBA" id="ARBA00022842"/>
    </source>
</evidence>